<dbReference type="STRING" id="254161.SAMN05216256_12239"/>
<organism evidence="3 4">
    <name type="scientific">Halopseudomonas pachastrellae</name>
    <dbReference type="NCBI Taxonomy" id="254161"/>
    <lineage>
        <taxon>Bacteria</taxon>
        <taxon>Pseudomonadati</taxon>
        <taxon>Pseudomonadota</taxon>
        <taxon>Gammaproteobacteria</taxon>
        <taxon>Pseudomonadales</taxon>
        <taxon>Pseudomonadaceae</taxon>
        <taxon>Halopseudomonas</taxon>
    </lineage>
</organism>
<evidence type="ECO:0000313" key="3">
    <source>
        <dbReference type="EMBL" id="ONM43390.1"/>
    </source>
</evidence>
<dbReference type="GO" id="GO:0000155">
    <property type="term" value="F:phosphorelay sensor kinase activity"/>
    <property type="evidence" value="ECO:0007669"/>
    <property type="project" value="InterPro"/>
</dbReference>
<dbReference type="PANTHER" id="PTHR34220">
    <property type="entry name" value="SENSOR HISTIDINE KINASE YPDA"/>
    <property type="match status" value="1"/>
</dbReference>
<dbReference type="RefSeq" id="WP_083728154.1">
    <property type="nucleotide sequence ID" value="NZ_FOUD01000022.1"/>
</dbReference>
<accession>A0A1S8DFP0</accession>
<evidence type="ECO:0000313" key="4">
    <source>
        <dbReference type="Proteomes" id="UP000242847"/>
    </source>
</evidence>
<feature type="transmembrane region" description="Helical" evidence="1">
    <location>
        <begin position="20"/>
        <end position="46"/>
    </location>
</feature>
<dbReference type="EMBL" id="MUBC01000029">
    <property type="protein sequence ID" value="ONM43390.1"/>
    <property type="molecule type" value="Genomic_DNA"/>
</dbReference>
<dbReference type="Proteomes" id="UP000242847">
    <property type="component" value="Unassembled WGS sequence"/>
</dbReference>
<dbReference type="Gene3D" id="3.30.565.10">
    <property type="entry name" value="Histidine kinase-like ATPase, C-terminal domain"/>
    <property type="match status" value="1"/>
</dbReference>
<keyword evidence="1" id="KW-1133">Transmembrane helix</keyword>
<dbReference type="Pfam" id="PF06580">
    <property type="entry name" value="His_kinase"/>
    <property type="match status" value="1"/>
</dbReference>
<keyword evidence="1" id="KW-0812">Transmembrane</keyword>
<feature type="transmembrane region" description="Helical" evidence="1">
    <location>
        <begin position="129"/>
        <end position="148"/>
    </location>
</feature>
<dbReference type="AlphaFoldDB" id="A0A1S8DFP0"/>
<protein>
    <recommendedName>
        <fullName evidence="2">Signal transduction histidine kinase internal region domain-containing protein</fullName>
    </recommendedName>
</protein>
<dbReference type="PANTHER" id="PTHR34220:SF7">
    <property type="entry name" value="SENSOR HISTIDINE KINASE YPDA"/>
    <property type="match status" value="1"/>
</dbReference>
<dbReference type="InterPro" id="IPR036890">
    <property type="entry name" value="HATPase_C_sf"/>
</dbReference>
<evidence type="ECO:0000259" key="2">
    <source>
        <dbReference type="Pfam" id="PF06580"/>
    </source>
</evidence>
<feature type="transmembrane region" description="Helical" evidence="1">
    <location>
        <begin position="58"/>
        <end position="76"/>
    </location>
</feature>
<dbReference type="InterPro" id="IPR010559">
    <property type="entry name" value="Sig_transdc_His_kin_internal"/>
</dbReference>
<dbReference type="OrthoDB" id="2514702at2"/>
<sequence length="367" mass="41468">MKNGFWTLLKRPYEGEDFFLPDLCSSVAVFTLVVLAQLVVLVWVLAQPADGGFDWLQLAMASLFVQWIVLLSAAALCRLRGWMRRRPLGLAVAACHAVVVGLTLFFTVLGDWVVYRGMTGALQWEAGQLLRHGLIALIMTSLLLRYFYLQQQWQHQQQAELRSRLQALQSRIRPHFLFNSLNSIASLIEVAPAKAEQAVLDLSDLFRANLSGSETLSCWGEERRLCEGYLRIEQYRLGERMRVQWDVGELPDTLPIPLLTLQPLLENAILHGLQPRIDGGEMLIRGRLQGGVVELMVSNTCPQQNDTHQGERMAMANIRARLQALFGERAQLAGWREGECFFSRLVYPVTQDSTTAEKSLSNESTDR</sequence>
<keyword evidence="4" id="KW-1185">Reference proteome</keyword>
<dbReference type="InterPro" id="IPR050640">
    <property type="entry name" value="Bact_2-comp_sensor_kinase"/>
</dbReference>
<proteinExistence type="predicted"/>
<comment type="caution">
    <text evidence="3">The sequence shown here is derived from an EMBL/GenBank/DDBJ whole genome shotgun (WGS) entry which is preliminary data.</text>
</comment>
<name>A0A1S8DFP0_9GAMM</name>
<feature type="domain" description="Signal transduction histidine kinase internal region" evidence="2">
    <location>
        <begin position="164"/>
        <end position="240"/>
    </location>
</feature>
<reference evidence="3 4" key="1">
    <citation type="submission" date="2017-01" db="EMBL/GenBank/DDBJ databases">
        <title>Draft genome sequence of Pseudomonas pachastrellae type strain CCUG 46540T from a deep sea.</title>
        <authorList>
            <person name="Gomila M."/>
            <person name="Mulet M."/>
            <person name="Lalucat J."/>
            <person name="Garcia-Valdes E."/>
        </authorList>
    </citation>
    <scope>NUCLEOTIDE SEQUENCE [LARGE SCALE GENOMIC DNA]</scope>
    <source>
        <strain evidence="3 4">CCUG 46540</strain>
    </source>
</reference>
<gene>
    <name evidence="3" type="ORF">BXT89_13075</name>
</gene>
<keyword evidence="1" id="KW-0472">Membrane</keyword>
<feature type="transmembrane region" description="Helical" evidence="1">
    <location>
        <begin position="88"/>
        <end position="109"/>
    </location>
</feature>
<evidence type="ECO:0000256" key="1">
    <source>
        <dbReference type="SAM" id="Phobius"/>
    </source>
</evidence>
<dbReference type="GO" id="GO:0016020">
    <property type="term" value="C:membrane"/>
    <property type="evidence" value="ECO:0007669"/>
    <property type="project" value="InterPro"/>
</dbReference>